<protein>
    <submittedName>
        <fullName evidence="1">Uncharacterized protein</fullName>
    </submittedName>
</protein>
<accession>A0A0F9DFL8</accession>
<proteinExistence type="predicted"/>
<sequence length="124" mass="13996">MKCETLVDKILDSDHHVRFAAIFDMSGNVKASKERKGIVRMVSSDKTKEWAGKAVNSWKNREQLYPLIGEGQYVLAVYKNLKRITMPVGKDHLIYVTFDNDGGQEDIIRAVQNQKPGYGVPGLE</sequence>
<reference evidence="1" key="1">
    <citation type="journal article" date="2015" name="Nature">
        <title>Complex archaea that bridge the gap between prokaryotes and eukaryotes.</title>
        <authorList>
            <person name="Spang A."/>
            <person name="Saw J.H."/>
            <person name="Jorgensen S.L."/>
            <person name="Zaremba-Niedzwiedzka K."/>
            <person name="Martijn J."/>
            <person name="Lind A.E."/>
            <person name="van Eijk R."/>
            <person name="Schleper C."/>
            <person name="Guy L."/>
            <person name="Ettema T.J."/>
        </authorList>
    </citation>
    <scope>NUCLEOTIDE SEQUENCE</scope>
</reference>
<organism evidence="1">
    <name type="scientific">marine sediment metagenome</name>
    <dbReference type="NCBI Taxonomy" id="412755"/>
    <lineage>
        <taxon>unclassified sequences</taxon>
        <taxon>metagenomes</taxon>
        <taxon>ecological metagenomes</taxon>
    </lineage>
</organism>
<dbReference type="AlphaFoldDB" id="A0A0F9DFL8"/>
<evidence type="ECO:0000313" key="1">
    <source>
        <dbReference type="EMBL" id="KKL10803.1"/>
    </source>
</evidence>
<dbReference type="EMBL" id="LAZR01041913">
    <property type="protein sequence ID" value="KKL10803.1"/>
    <property type="molecule type" value="Genomic_DNA"/>
</dbReference>
<name>A0A0F9DFL8_9ZZZZ</name>
<comment type="caution">
    <text evidence="1">The sequence shown here is derived from an EMBL/GenBank/DDBJ whole genome shotgun (WGS) entry which is preliminary data.</text>
</comment>
<gene>
    <name evidence="1" type="ORF">LCGC14_2552180</name>
</gene>